<evidence type="ECO:0000256" key="1">
    <source>
        <dbReference type="SAM" id="MobiDB-lite"/>
    </source>
</evidence>
<dbReference type="GO" id="GO:0016853">
    <property type="term" value="F:isomerase activity"/>
    <property type="evidence" value="ECO:0007669"/>
    <property type="project" value="UniProtKB-KW"/>
</dbReference>
<dbReference type="InterPro" id="IPR013766">
    <property type="entry name" value="Thioredoxin_domain"/>
</dbReference>
<dbReference type="InterPro" id="IPR050553">
    <property type="entry name" value="Thioredoxin_ResA/DsbE_sf"/>
</dbReference>
<dbReference type="SUPFAM" id="SSF52833">
    <property type="entry name" value="Thioredoxin-like"/>
    <property type="match status" value="1"/>
</dbReference>
<dbReference type="EMBL" id="FNVN01000005">
    <property type="protein sequence ID" value="SEG64208.1"/>
    <property type="molecule type" value="Genomic_DNA"/>
</dbReference>
<dbReference type="Proteomes" id="UP000296733">
    <property type="component" value="Plasmid unnamed2"/>
</dbReference>
<geneLocation type="plasmid" evidence="3">
    <name>unnamed2</name>
</geneLocation>
<dbReference type="EMBL" id="CP031313">
    <property type="protein sequence ID" value="QCC49468.1"/>
    <property type="molecule type" value="Genomic_DNA"/>
</dbReference>
<dbReference type="PANTHER" id="PTHR42852:SF17">
    <property type="entry name" value="THIOREDOXIN-LIKE PROTEIN HI_1115"/>
    <property type="match status" value="1"/>
</dbReference>
<dbReference type="GO" id="GO:0016209">
    <property type="term" value="F:antioxidant activity"/>
    <property type="evidence" value="ECO:0007669"/>
    <property type="project" value="InterPro"/>
</dbReference>
<dbReference type="InterPro" id="IPR036249">
    <property type="entry name" value="Thioredoxin-like_sf"/>
</dbReference>
<keyword evidence="4" id="KW-0413">Isomerase</keyword>
<keyword evidence="3" id="KW-0614">Plasmid</keyword>
<dbReference type="Proteomes" id="UP000236740">
    <property type="component" value="Unassembled WGS sequence"/>
</dbReference>
<dbReference type="AlphaFoldDB" id="A0A1H6BU29"/>
<name>A0A1H6BU29_9EURY</name>
<dbReference type="CDD" id="cd02966">
    <property type="entry name" value="TlpA_like_family"/>
    <property type="match status" value="1"/>
</dbReference>
<feature type="compositionally biased region" description="Low complexity" evidence="1">
    <location>
        <begin position="86"/>
        <end position="98"/>
    </location>
</feature>
<dbReference type="Pfam" id="PF00578">
    <property type="entry name" value="AhpC-TSA"/>
    <property type="match status" value="1"/>
</dbReference>
<gene>
    <name evidence="3" type="ORF">DV707_17240</name>
    <name evidence="4" type="ORF">SAMN04488133_3034</name>
</gene>
<keyword evidence="5" id="KW-1185">Reference proteome</keyword>
<organism evidence="4 5">
    <name type="scientific">Halobellus limi</name>
    <dbReference type="NCBI Taxonomy" id="699433"/>
    <lineage>
        <taxon>Archaea</taxon>
        <taxon>Methanobacteriati</taxon>
        <taxon>Methanobacteriota</taxon>
        <taxon>Stenosarchaea group</taxon>
        <taxon>Halobacteria</taxon>
        <taxon>Halobacteriales</taxon>
        <taxon>Haloferacaceae</taxon>
        <taxon>Halobellus</taxon>
    </lineage>
</organism>
<dbReference type="GO" id="GO:0016491">
    <property type="term" value="F:oxidoreductase activity"/>
    <property type="evidence" value="ECO:0007669"/>
    <property type="project" value="InterPro"/>
</dbReference>
<feature type="domain" description="Thioredoxin" evidence="2">
    <location>
        <begin position="97"/>
        <end position="238"/>
    </location>
</feature>
<reference evidence="4 5" key="1">
    <citation type="submission" date="2016-10" db="EMBL/GenBank/DDBJ databases">
        <authorList>
            <person name="de Groot N.N."/>
        </authorList>
    </citation>
    <scope>NUCLEOTIDE SEQUENCE [LARGE SCALE GENOMIC DNA]</scope>
    <source>
        <strain evidence="4 5">CGMCC 1.10331</strain>
    </source>
</reference>
<sequence>MTLIGIRHGLIDFQPTHERTQSLRQRKSRFLPPDRIQHSDSAFHRQRMPSNNRREFLATVSTGFAVSLTGCASQVSRPATTSQSRTDTTANNSETATNSTLALPSVVTHDDFPDGEVTLKPDGKIVLLNFFATWCRPCQEEMPDFRKLREAYDTETLHMVSITPEVDETLIRQFWDEYEGTWPVVNDPGLVATDRWNANSYPTNLVFDSDGTPATGEEPAVSARTFEEFKSVIEPLLEA</sequence>
<reference evidence="3 6" key="2">
    <citation type="journal article" date="2019" name="Nat. Commun.">
        <title>A new type of DNA phosphorothioation-based antiviral system in archaea.</title>
        <authorList>
            <person name="Xiong L."/>
            <person name="Liu S."/>
            <person name="Chen S."/>
            <person name="Xiao Y."/>
            <person name="Zhu B."/>
            <person name="Gao Y."/>
            <person name="Zhang Y."/>
            <person name="Chen B."/>
            <person name="Luo J."/>
            <person name="Deng Z."/>
            <person name="Chen X."/>
            <person name="Wang L."/>
            <person name="Chen S."/>
        </authorList>
    </citation>
    <scope>NUCLEOTIDE SEQUENCE [LARGE SCALE GENOMIC DNA]</scope>
    <source>
        <strain evidence="3 6">CGMCC 1.10331</strain>
        <plasmid evidence="3 6">unnamed2</plasmid>
    </source>
</reference>
<evidence type="ECO:0000259" key="2">
    <source>
        <dbReference type="PROSITE" id="PS51352"/>
    </source>
</evidence>
<evidence type="ECO:0000313" key="6">
    <source>
        <dbReference type="Proteomes" id="UP000296733"/>
    </source>
</evidence>
<dbReference type="PANTHER" id="PTHR42852">
    <property type="entry name" value="THIOL:DISULFIDE INTERCHANGE PROTEIN DSBE"/>
    <property type="match status" value="1"/>
</dbReference>
<evidence type="ECO:0000313" key="3">
    <source>
        <dbReference type="EMBL" id="QCC49468.1"/>
    </source>
</evidence>
<protein>
    <submittedName>
        <fullName evidence="4">Thiol-disulfide isomerase or thioredoxin</fullName>
    </submittedName>
    <submittedName>
        <fullName evidence="3">TlpA family protein disulfide reductase</fullName>
    </submittedName>
</protein>
<feature type="region of interest" description="Disordered" evidence="1">
    <location>
        <begin position="75"/>
        <end position="98"/>
    </location>
</feature>
<evidence type="ECO:0000313" key="4">
    <source>
        <dbReference type="EMBL" id="SEG64208.1"/>
    </source>
</evidence>
<dbReference type="PROSITE" id="PS51352">
    <property type="entry name" value="THIOREDOXIN_2"/>
    <property type="match status" value="1"/>
</dbReference>
<evidence type="ECO:0000313" key="5">
    <source>
        <dbReference type="Proteomes" id="UP000236740"/>
    </source>
</evidence>
<dbReference type="InterPro" id="IPR000866">
    <property type="entry name" value="AhpC/TSA"/>
</dbReference>
<feature type="compositionally biased region" description="Polar residues" evidence="1">
    <location>
        <begin position="75"/>
        <end position="85"/>
    </location>
</feature>
<dbReference type="Gene3D" id="3.40.30.10">
    <property type="entry name" value="Glutaredoxin"/>
    <property type="match status" value="1"/>
</dbReference>
<dbReference type="KEGG" id="hlm:DV707_17240"/>
<accession>A0A1H6BU29</accession>
<proteinExistence type="predicted"/>